<sequence length="190" mass="20467">MAEEFGRSFATLPMGQLICGPIIAVAQGQSELCRVYLDYLFELAFREGDPEKGINSVKFKLPRQIVTPEGDTKTVELEVEAPLLSLVPVPAFTMDEATVQFTMEVKDIKTDKSGSASSLDTMAKFSAWGFSSSVTGKVTTSHENTRTTDQSAKYDIFARASQQPPAEGMAKLTALFASVVEPIEAEGSGG</sequence>
<dbReference type="Pfam" id="PF11655">
    <property type="entry name" value="DUF2589"/>
    <property type="match status" value="1"/>
</dbReference>
<protein>
    <submittedName>
        <fullName evidence="1">DUF2589 domain-containing protein</fullName>
    </submittedName>
</protein>
<name>A0A3E2B1S5_9FIRM</name>
<dbReference type="Proteomes" id="UP000260649">
    <property type="component" value="Unassembled WGS sequence"/>
</dbReference>
<dbReference type="RefSeq" id="WP_021919387.1">
    <property type="nucleotide sequence ID" value="NZ_CAKXKJ010000005.1"/>
</dbReference>
<keyword evidence="2" id="KW-1185">Reference proteome</keyword>
<organism evidence="1 2">
    <name type="scientific">Evtepia gabavorous</name>
    <dbReference type="NCBI Taxonomy" id="2211183"/>
    <lineage>
        <taxon>Bacteria</taxon>
        <taxon>Bacillati</taxon>
        <taxon>Bacillota</taxon>
        <taxon>Clostridia</taxon>
        <taxon>Eubacteriales</taxon>
        <taxon>Evtepia</taxon>
    </lineage>
</organism>
<comment type="caution">
    <text evidence="1">The sequence shown here is derived from an EMBL/GenBank/DDBJ whole genome shotgun (WGS) entry which is preliminary data.</text>
</comment>
<proteinExistence type="predicted"/>
<evidence type="ECO:0000313" key="2">
    <source>
        <dbReference type="Proteomes" id="UP000260649"/>
    </source>
</evidence>
<dbReference type="GeneID" id="97996094"/>
<dbReference type="EMBL" id="QQRQ01000022">
    <property type="protein sequence ID" value="RFT05934.1"/>
    <property type="molecule type" value="Genomic_DNA"/>
</dbReference>
<evidence type="ECO:0000313" key="1">
    <source>
        <dbReference type="EMBL" id="RFT05934.1"/>
    </source>
</evidence>
<dbReference type="InterPro" id="IPR024510">
    <property type="entry name" value="DUF2589"/>
</dbReference>
<gene>
    <name evidence="1" type="ORF">DV520_10140</name>
</gene>
<reference evidence="1 2" key="1">
    <citation type="submission" date="2018-07" db="EMBL/GenBank/DDBJ databases">
        <title>GABA Modulating Bacteria of the Human Gut Microbiota.</title>
        <authorList>
            <person name="Strandwitz P."/>
            <person name="Kim K.H."/>
            <person name="Terekhova D."/>
            <person name="Liu J.K."/>
            <person name="Sharma A."/>
            <person name="Levering J."/>
            <person name="Mcdonald D."/>
            <person name="Dietrich D."/>
            <person name="Ramadhar T.R."/>
            <person name="Lekbua A."/>
            <person name="Mroue N."/>
            <person name="Liston C."/>
            <person name="Stewart E.J."/>
            <person name="Dubin M.J."/>
            <person name="Zengler K."/>
            <person name="Knight R."/>
            <person name="Gilbert J.A."/>
            <person name="Clardy J."/>
            <person name="Lewis K."/>
        </authorList>
    </citation>
    <scope>NUCLEOTIDE SEQUENCE [LARGE SCALE GENOMIC DNA]</scope>
    <source>
        <strain evidence="1 2">KLE1738</strain>
    </source>
</reference>
<accession>A0A3E2B1S5</accession>
<dbReference type="OrthoDB" id="1043330at2"/>
<dbReference type="AlphaFoldDB" id="A0A3E2B1S5"/>